<proteinExistence type="predicted"/>
<evidence type="ECO:0000256" key="7">
    <source>
        <dbReference type="SAM" id="Phobius"/>
    </source>
</evidence>
<feature type="transmembrane region" description="Helical" evidence="7">
    <location>
        <begin position="241"/>
        <end position="260"/>
    </location>
</feature>
<feature type="transmembrane region" description="Helical" evidence="7">
    <location>
        <begin position="330"/>
        <end position="351"/>
    </location>
</feature>
<evidence type="ECO:0000256" key="5">
    <source>
        <dbReference type="ARBA" id="ARBA00023136"/>
    </source>
</evidence>
<feature type="transmembrane region" description="Helical" evidence="7">
    <location>
        <begin position="615"/>
        <end position="633"/>
    </location>
</feature>
<feature type="transmembrane region" description="Helical" evidence="7">
    <location>
        <begin position="214"/>
        <end position="234"/>
    </location>
</feature>
<dbReference type="GeneID" id="91090759"/>
<dbReference type="PROSITE" id="PS50850">
    <property type="entry name" value="MFS"/>
    <property type="match status" value="1"/>
</dbReference>
<dbReference type="EMBL" id="CP144098">
    <property type="protein sequence ID" value="WWC85228.1"/>
    <property type="molecule type" value="Genomic_DNA"/>
</dbReference>
<feature type="transmembrane region" description="Helical" evidence="7">
    <location>
        <begin position="573"/>
        <end position="595"/>
    </location>
</feature>
<feature type="compositionally biased region" description="Basic and acidic residues" evidence="6">
    <location>
        <begin position="128"/>
        <end position="140"/>
    </location>
</feature>
<evidence type="ECO:0000256" key="4">
    <source>
        <dbReference type="ARBA" id="ARBA00022989"/>
    </source>
</evidence>
<feature type="transmembrane region" description="Helical" evidence="7">
    <location>
        <begin position="401"/>
        <end position="420"/>
    </location>
</feature>
<organism evidence="9 10">
    <name type="scientific">Kwoniella dendrophila CBS 6074</name>
    <dbReference type="NCBI Taxonomy" id="1295534"/>
    <lineage>
        <taxon>Eukaryota</taxon>
        <taxon>Fungi</taxon>
        <taxon>Dikarya</taxon>
        <taxon>Basidiomycota</taxon>
        <taxon>Agaricomycotina</taxon>
        <taxon>Tremellomycetes</taxon>
        <taxon>Tremellales</taxon>
        <taxon>Cryptococcaceae</taxon>
        <taxon>Kwoniella</taxon>
    </lineage>
</organism>
<gene>
    <name evidence="9" type="ORF">L201_000087</name>
</gene>
<feature type="domain" description="Major facilitator superfamily (MFS) profile" evidence="8">
    <location>
        <begin position="176"/>
        <end position="637"/>
    </location>
</feature>
<evidence type="ECO:0000256" key="6">
    <source>
        <dbReference type="SAM" id="MobiDB-lite"/>
    </source>
</evidence>
<keyword evidence="3 7" id="KW-0812">Transmembrane</keyword>
<keyword evidence="5 7" id="KW-0472">Membrane</keyword>
<feature type="transmembrane region" description="Helical" evidence="7">
    <location>
        <begin position="304"/>
        <end position="324"/>
    </location>
</feature>
<evidence type="ECO:0000259" key="8">
    <source>
        <dbReference type="PROSITE" id="PS50850"/>
    </source>
</evidence>
<dbReference type="AlphaFoldDB" id="A0AAX4JLB8"/>
<sequence>MASSSSRPTRITIDPTPINLNHINEQINNARNEQNSENHIQDGSRTDYPASGSFTVNNTPWNEDKRFSFVNGTHSGYSTVVNTPSATEDKPFLFPSSAPLSRMTTRVSETSEKENYKKSNEDEEEQDQEAKNDVDHDNSSKRSTMVEPQPENIVNELESYPIPKKIILSKSRQIILGAVMMSTTFVASATTSSTLLVIPSIAKDLGVTELQAQWISSAYALANGCGLLLAGRVADLYGKKWLFLIGMGLFVVFSIISGVIRNYIAICVVRAFAGLAISISLPAAFGIIGVTFTQEPARTMAFSALALGYPVGGGPGMIFAGVVAGASTRAWQYVFFILAGLALIPIVAGAFVIPHDPPKMISATTNRRVDWLGAFLITAGLSLFSFAITQSGLVENGWGQPYIGACLGISVVLFIVWGFWEKYVAKNTQIPPLVNMSIFSRYNWKVTSILSLSFCGYLAIAGWLYLTTIWYQNLKGDSPIMNAVHVIPAPLVGMIACIVVPLLAPRMRAAYLLIIGGMSTATAQLLFAVAPLDLTYWGCEFMSNVFTPFGADFTVGIGSVLISNLVDENEQALAGALFQTALQIASTVGVCIASLVQTNVTNQTGSLHTGLKDSFWLMAGFSWLSAIIAFVTLRKVGLAKNIGKDVREKERIKGIEAEKIEK</sequence>
<evidence type="ECO:0000256" key="3">
    <source>
        <dbReference type="ARBA" id="ARBA00022692"/>
    </source>
</evidence>
<feature type="transmembrane region" description="Helical" evidence="7">
    <location>
        <begin position="486"/>
        <end position="504"/>
    </location>
</feature>
<dbReference type="PANTHER" id="PTHR42718">
    <property type="entry name" value="MAJOR FACILITATOR SUPERFAMILY MULTIDRUG TRANSPORTER MFSC"/>
    <property type="match status" value="1"/>
</dbReference>
<dbReference type="Gene3D" id="1.20.1250.20">
    <property type="entry name" value="MFS general substrate transporter like domains"/>
    <property type="match status" value="1"/>
</dbReference>
<keyword evidence="2" id="KW-0813">Transport</keyword>
<feature type="compositionally biased region" description="Polar residues" evidence="6">
    <location>
        <begin position="98"/>
        <end position="108"/>
    </location>
</feature>
<evidence type="ECO:0000313" key="10">
    <source>
        <dbReference type="Proteomes" id="UP001355207"/>
    </source>
</evidence>
<dbReference type="Pfam" id="PF07690">
    <property type="entry name" value="MFS_1"/>
    <property type="match status" value="1"/>
</dbReference>
<evidence type="ECO:0000256" key="2">
    <source>
        <dbReference type="ARBA" id="ARBA00022448"/>
    </source>
</evidence>
<protein>
    <recommendedName>
        <fullName evidence="8">Major facilitator superfamily (MFS) profile domain-containing protein</fullName>
    </recommendedName>
</protein>
<feature type="transmembrane region" description="Helical" evidence="7">
    <location>
        <begin position="545"/>
        <end position="566"/>
    </location>
</feature>
<dbReference type="PANTHER" id="PTHR42718:SF9">
    <property type="entry name" value="MAJOR FACILITATOR SUPERFAMILY MULTIDRUG TRANSPORTER MFSC"/>
    <property type="match status" value="1"/>
</dbReference>
<evidence type="ECO:0000256" key="1">
    <source>
        <dbReference type="ARBA" id="ARBA00004141"/>
    </source>
</evidence>
<keyword evidence="10" id="KW-1185">Reference proteome</keyword>
<feature type="transmembrane region" description="Helical" evidence="7">
    <location>
        <begin position="371"/>
        <end position="389"/>
    </location>
</feature>
<name>A0AAX4JLB8_9TREE</name>
<dbReference type="RefSeq" id="XP_066071991.1">
    <property type="nucleotide sequence ID" value="XM_066215894.1"/>
</dbReference>
<dbReference type="GO" id="GO:0022857">
    <property type="term" value="F:transmembrane transporter activity"/>
    <property type="evidence" value="ECO:0007669"/>
    <property type="project" value="InterPro"/>
</dbReference>
<dbReference type="InterPro" id="IPR011701">
    <property type="entry name" value="MFS"/>
</dbReference>
<dbReference type="InterPro" id="IPR020846">
    <property type="entry name" value="MFS_dom"/>
</dbReference>
<dbReference type="GO" id="GO:0016020">
    <property type="term" value="C:membrane"/>
    <property type="evidence" value="ECO:0007669"/>
    <property type="project" value="UniProtKB-SubCell"/>
</dbReference>
<feature type="transmembrane region" description="Helical" evidence="7">
    <location>
        <begin position="272"/>
        <end position="292"/>
    </location>
</feature>
<dbReference type="SUPFAM" id="SSF103473">
    <property type="entry name" value="MFS general substrate transporter"/>
    <property type="match status" value="1"/>
</dbReference>
<dbReference type="InterPro" id="IPR036259">
    <property type="entry name" value="MFS_trans_sf"/>
</dbReference>
<feature type="transmembrane region" description="Helical" evidence="7">
    <location>
        <begin position="446"/>
        <end position="466"/>
    </location>
</feature>
<keyword evidence="4 7" id="KW-1133">Transmembrane helix</keyword>
<feature type="transmembrane region" description="Helical" evidence="7">
    <location>
        <begin position="174"/>
        <end position="202"/>
    </location>
</feature>
<accession>A0AAX4JLB8</accession>
<comment type="subcellular location">
    <subcellularLocation>
        <location evidence="1">Membrane</location>
        <topology evidence="1">Multi-pass membrane protein</topology>
    </subcellularLocation>
</comment>
<reference evidence="9 10" key="1">
    <citation type="submission" date="2024-01" db="EMBL/GenBank/DDBJ databases">
        <title>Comparative genomics of Cryptococcus and Kwoniella reveals pathogenesis evolution and contrasting modes of karyotype evolution via chromosome fusion or intercentromeric recombination.</title>
        <authorList>
            <person name="Coelho M.A."/>
            <person name="David-Palma M."/>
            <person name="Shea T."/>
            <person name="Bowers K."/>
            <person name="McGinley-Smith S."/>
            <person name="Mohammad A.W."/>
            <person name="Gnirke A."/>
            <person name="Yurkov A.M."/>
            <person name="Nowrousian M."/>
            <person name="Sun S."/>
            <person name="Cuomo C.A."/>
            <person name="Heitman J."/>
        </authorList>
    </citation>
    <scope>NUCLEOTIDE SEQUENCE [LARGE SCALE GENOMIC DNA]</scope>
    <source>
        <strain evidence="9 10">CBS 6074</strain>
    </source>
</reference>
<dbReference type="Gene3D" id="1.20.1720.10">
    <property type="entry name" value="Multidrug resistance protein D"/>
    <property type="match status" value="1"/>
</dbReference>
<dbReference type="Proteomes" id="UP001355207">
    <property type="component" value="Chromosome 1"/>
</dbReference>
<feature type="transmembrane region" description="Helical" evidence="7">
    <location>
        <begin position="511"/>
        <end position="530"/>
    </location>
</feature>
<feature type="region of interest" description="Disordered" evidence="6">
    <location>
        <begin position="83"/>
        <end position="152"/>
    </location>
</feature>
<feature type="compositionally biased region" description="Basic and acidic residues" evidence="6">
    <location>
        <begin position="109"/>
        <end position="120"/>
    </location>
</feature>
<evidence type="ECO:0000313" key="9">
    <source>
        <dbReference type="EMBL" id="WWC85228.1"/>
    </source>
</evidence>